<evidence type="ECO:0000313" key="3">
    <source>
        <dbReference type="EMBL" id="CAH0555052.1"/>
    </source>
</evidence>
<organism evidence="3 4">
    <name type="scientific">Brassicogethes aeneus</name>
    <name type="common">Rape pollen beetle</name>
    <name type="synonym">Meligethes aeneus</name>
    <dbReference type="NCBI Taxonomy" id="1431903"/>
    <lineage>
        <taxon>Eukaryota</taxon>
        <taxon>Metazoa</taxon>
        <taxon>Ecdysozoa</taxon>
        <taxon>Arthropoda</taxon>
        <taxon>Hexapoda</taxon>
        <taxon>Insecta</taxon>
        <taxon>Pterygota</taxon>
        <taxon>Neoptera</taxon>
        <taxon>Endopterygota</taxon>
        <taxon>Coleoptera</taxon>
        <taxon>Polyphaga</taxon>
        <taxon>Cucujiformia</taxon>
        <taxon>Nitidulidae</taxon>
        <taxon>Meligethinae</taxon>
        <taxon>Brassicogethes</taxon>
    </lineage>
</organism>
<name>A0A9P0FHZ0_BRAAE</name>
<accession>A0A9P0FHZ0</accession>
<dbReference type="PANTHER" id="PTHR16768">
    <property type="entry name" value="DOWN REGULATED IN RENAL CARCINOMA 1/TU3A"/>
    <property type="match status" value="1"/>
</dbReference>
<dbReference type="Pfam" id="PF06625">
    <property type="entry name" value="DUF1151"/>
    <property type="match status" value="1"/>
</dbReference>
<evidence type="ECO:0000256" key="2">
    <source>
        <dbReference type="SAM" id="MobiDB-lite"/>
    </source>
</evidence>
<gene>
    <name evidence="3" type="ORF">MELIAE_LOCUS6488</name>
</gene>
<reference evidence="3" key="1">
    <citation type="submission" date="2021-12" db="EMBL/GenBank/DDBJ databases">
        <authorList>
            <person name="King R."/>
        </authorList>
    </citation>
    <scope>NUCLEOTIDE SEQUENCE</scope>
</reference>
<sequence length="124" mass="14304">MVLKNKMNSNPNLSEEGLIKPKKPPNPVRENSERQNLHKELLFNKKIGKNVLDQKSELQKAMEKQKSNLAKKQLEKKSVTEISELQRKISNLGGKHNMEKNDEDKGVNKEFVNVKMTLRNTNPK</sequence>
<proteinExistence type="predicted"/>
<dbReference type="Proteomes" id="UP001154078">
    <property type="component" value="Chromosome 4"/>
</dbReference>
<evidence type="ECO:0000256" key="1">
    <source>
        <dbReference type="ARBA" id="ARBA00023054"/>
    </source>
</evidence>
<dbReference type="AlphaFoldDB" id="A0A9P0FHZ0"/>
<dbReference type="PANTHER" id="PTHR16768:SF5">
    <property type="entry name" value="FI14214P"/>
    <property type="match status" value="1"/>
</dbReference>
<evidence type="ECO:0000313" key="4">
    <source>
        <dbReference type="Proteomes" id="UP001154078"/>
    </source>
</evidence>
<feature type="region of interest" description="Disordered" evidence="2">
    <location>
        <begin position="1"/>
        <end position="35"/>
    </location>
</feature>
<dbReference type="OrthoDB" id="5963205at2759"/>
<protein>
    <submittedName>
        <fullName evidence="3">Uncharacterized protein</fullName>
    </submittedName>
</protein>
<feature type="compositionally biased region" description="Polar residues" evidence="2">
    <location>
        <begin position="1"/>
        <end position="13"/>
    </location>
</feature>
<dbReference type="EMBL" id="OV121135">
    <property type="protein sequence ID" value="CAH0555052.1"/>
    <property type="molecule type" value="Genomic_DNA"/>
</dbReference>
<keyword evidence="1" id="KW-0175">Coiled coil</keyword>
<dbReference type="InterPro" id="IPR009533">
    <property type="entry name" value="FAM107"/>
</dbReference>
<keyword evidence="4" id="KW-1185">Reference proteome</keyword>